<feature type="chain" id="PRO_5007614383" evidence="2">
    <location>
        <begin position="25"/>
        <end position="326"/>
    </location>
</feature>
<dbReference type="RefSeq" id="WP_066410334.1">
    <property type="nucleotide sequence ID" value="NZ_FKBS01000013.1"/>
</dbReference>
<sequence>MNLRTLFAAAGLAAACVAAAPVLAADAYPARPVTLVVPFPPGGATDVVGRVLAQGLSKQLGQSVVVENRAGAGTVIGASYVARSAPDGYTLLVSSGTTFTINPVVRSDLAYDPIKSFQPLGIVARTGLILIANAQVPVTDVASFLKYVKSPSRESTPYGSFGSGSTANFVGEAFSSAAGLKLTHVPYKGSAPAMTDLIGGQIPFSVDTVAAALPMIKNGKIKPVAVSSPQRSSFLPDVPTFAEQGYPQIAMDTWLMVAAPQGIPADVKTRLEKALAAVVADAATRDSLQAQGFEVGFQDAAAGSALIARELPQMREIAQRANIKLD</sequence>
<protein>
    <submittedName>
        <fullName evidence="3">Putattive exported protein</fullName>
    </submittedName>
</protein>
<dbReference type="Gene3D" id="3.40.190.150">
    <property type="entry name" value="Bordetella uptake gene, domain 1"/>
    <property type="match status" value="1"/>
</dbReference>
<gene>
    <name evidence="3" type="ORF">SAMEA1982600_01452</name>
</gene>
<feature type="signal peptide" evidence="2">
    <location>
        <begin position="1"/>
        <end position="24"/>
    </location>
</feature>
<dbReference type="EMBL" id="FKBS01000013">
    <property type="protein sequence ID" value="SAI13159.1"/>
    <property type="molecule type" value="Genomic_DNA"/>
</dbReference>
<keyword evidence="2" id="KW-0732">Signal</keyword>
<dbReference type="AlphaFoldDB" id="A0A157MXB2"/>
<reference evidence="3 4" key="1">
    <citation type="submission" date="2016-03" db="EMBL/GenBank/DDBJ databases">
        <authorList>
            <consortium name="Pathogen Informatics"/>
        </authorList>
    </citation>
    <scope>NUCLEOTIDE SEQUENCE [LARGE SCALE GENOMIC DNA]</scope>
    <source>
        <strain evidence="3 4">NCTC13364</strain>
    </source>
</reference>
<accession>A0A157MXB2</accession>
<dbReference type="CDD" id="cd07012">
    <property type="entry name" value="PBP2_Bug_TTT"/>
    <property type="match status" value="1"/>
</dbReference>
<proteinExistence type="inferred from homology"/>
<dbReference type="Gene3D" id="3.40.190.10">
    <property type="entry name" value="Periplasmic binding protein-like II"/>
    <property type="match status" value="1"/>
</dbReference>
<dbReference type="PANTHER" id="PTHR42928:SF5">
    <property type="entry name" value="BLR1237 PROTEIN"/>
    <property type="match status" value="1"/>
</dbReference>
<dbReference type="Proteomes" id="UP000077037">
    <property type="component" value="Unassembled WGS sequence"/>
</dbReference>
<dbReference type="PIRSF" id="PIRSF017082">
    <property type="entry name" value="YflP"/>
    <property type="match status" value="1"/>
</dbReference>
<evidence type="ECO:0000313" key="3">
    <source>
        <dbReference type="EMBL" id="SAI13159.1"/>
    </source>
</evidence>
<dbReference type="Pfam" id="PF03401">
    <property type="entry name" value="TctC"/>
    <property type="match status" value="1"/>
</dbReference>
<evidence type="ECO:0000313" key="4">
    <source>
        <dbReference type="Proteomes" id="UP000077037"/>
    </source>
</evidence>
<dbReference type="PANTHER" id="PTHR42928">
    <property type="entry name" value="TRICARBOXYLATE-BINDING PROTEIN"/>
    <property type="match status" value="1"/>
</dbReference>
<dbReference type="SUPFAM" id="SSF53850">
    <property type="entry name" value="Periplasmic binding protein-like II"/>
    <property type="match status" value="1"/>
</dbReference>
<organism evidence="3 4">
    <name type="scientific">Bordetella ansorpii</name>
    <dbReference type="NCBI Taxonomy" id="288768"/>
    <lineage>
        <taxon>Bacteria</taxon>
        <taxon>Pseudomonadati</taxon>
        <taxon>Pseudomonadota</taxon>
        <taxon>Betaproteobacteria</taxon>
        <taxon>Burkholderiales</taxon>
        <taxon>Alcaligenaceae</taxon>
        <taxon>Bordetella</taxon>
    </lineage>
</organism>
<dbReference type="OrthoDB" id="8678477at2"/>
<dbReference type="InterPro" id="IPR042100">
    <property type="entry name" value="Bug_dom1"/>
</dbReference>
<evidence type="ECO:0000256" key="1">
    <source>
        <dbReference type="ARBA" id="ARBA00006987"/>
    </source>
</evidence>
<evidence type="ECO:0000256" key="2">
    <source>
        <dbReference type="SAM" id="SignalP"/>
    </source>
</evidence>
<dbReference type="PROSITE" id="PS51257">
    <property type="entry name" value="PROKAR_LIPOPROTEIN"/>
    <property type="match status" value="1"/>
</dbReference>
<name>A0A157MXB2_9BORD</name>
<comment type="similarity">
    <text evidence="1">Belongs to the UPF0065 (bug) family.</text>
</comment>
<dbReference type="InterPro" id="IPR005064">
    <property type="entry name" value="BUG"/>
</dbReference>